<dbReference type="OrthoDB" id="10257284at2759"/>
<dbReference type="PROSITE" id="PS00616">
    <property type="entry name" value="HIS_ACID_PHOSPHAT_1"/>
    <property type="match status" value="1"/>
</dbReference>
<dbReference type="InterPro" id="IPR033379">
    <property type="entry name" value="Acid_Pase_AS"/>
</dbReference>
<name>A0A8S0VK85_OLEEU</name>
<comment type="caution">
    <text evidence="2">The sequence shown here is derived from an EMBL/GenBank/DDBJ whole genome shotgun (WGS) entry which is preliminary data.</text>
</comment>
<organism evidence="2 3">
    <name type="scientific">Olea europaea subsp. europaea</name>
    <dbReference type="NCBI Taxonomy" id="158383"/>
    <lineage>
        <taxon>Eukaryota</taxon>
        <taxon>Viridiplantae</taxon>
        <taxon>Streptophyta</taxon>
        <taxon>Embryophyta</taxon>
        <taxon>Tracheophyta</taxon>
        <taxon>Spermatophyta</taxon>
        <taxon>Magnoliopsida</taxon>
        <taxon>eudicotyledons</taxon>
        <taxon>Gunneridae</taxon>
        <taxon>Pentapetalae</taxon>
        <taxon>asterids</taxon>
        <taxon>lamiids</taxon>
        <taxon>Lamiales</taxon>
        <taxon>Oleaceae</taxon>
        <taxon>Oleeae</taxon>
        <taxon>Olea</taxon>
    </lineage>
</organism>
<dbReference type="Proteomes" id="UP000594638">
    <property type="component" value="Unassembled WGS sequence"/>
</dbReference>
<dbReference type="Gene3D" id="3.40.50.1240">
    <property type="entry name" value="Phosphoglycerate mutase-like"/>
    <property type="match status" value="1"/>
</dbReference>
<evidence type="ECO:0000313" key="2">
    <source>
        <dbReference type="EMBL" id="CAA3033342.1"/>
    </source>
</evidence>
<dbReference type="Gramene" id="OE9A081424T1">
    <property type="protein sequence ID" value="OE9A081424C1"/>
    <property type="gene ID" value="OE9A081424"/>
</dbReference>
<dbReference type="Pfam" id="PF00328">
    <property type="entry name" value="His_Phos_2"/>
    <property type="match status" value="1"/>
</dbReference>
<sequence length="133" mass="15419">MKPSFLEKYANIRFAGFVFFILASIFCLYKIYDLSGKPSDAYKRPILTHQLKLVSFIGRHGDRSPSDALPKGDKHANKINFFWPNGMSNLTDAGEMRQFRIGLELRRRYGDFLDYNASRYLAFSSPIYRCKDS</sequence>
<dbReference type="SUPFAM" id="SSF53254">
    <property type="entry name" value="Phosphoglycerate mutase-like"/>
    <property type="match status" value="1"/>
</dbReference>
<feature type="non-terminal residue" evidence="2">
    <location>
        <position position="133"/>
    </location>
</feature>
<dbReference type="InterPro" id="IPR000560">
    <property type="entry name" value="His_Pase_clade-2"/>
</dbReference>
<gene>
    <name evidence="2" type="ORF">OLEA9_A081424</name>
</gene>
<reference evidence="2 3" key="1">
    <citation type="submission" date="2019-12" db="EMBL/GenBank/DDBJ databases">
        <authorList>
            <person name="Alioto T."/>
            <person name="Alioto T."/>
            <person name="Gomez Garrido J."/>
        </authorList>
    </citation>
    <scope>NUCLEOTIDE SEQUENCE [LARGE SCALE GENOMIC DNA]</scope>
</reference>
<evidence type="ECO:0000313" key="3">
    <source>
        <dbReference type="Proteomes" id="UP000594638"/>
    </source>
</evidence>
<feature type="transmembrane region" description="Helical" evidence="1">
    <location>
        <begin position="12"/>
        <end position="32"/>
    </location>
</feature>
<accession>A0A8S0VK85</accession>
<dbReference type="AlphaFoldDB" id="A0A8S0VK85"/>
<proteinExistence type="predicted"/>
<keyword evidence="1" id="KW-0812">Transmembrane</keyword>
<keyword evidence="1" id="KW-1133">Transmembrane helix</keyword>
<keyword evidence="3" id="KW-1185">Reference proteome</keyword>
<protein>
    <submittedName>
        <fullName evidence="2">Uncharacterized protein</fullName>
    </submittedName>
</protein>
<dbReference type="InterPro" id="IPR029033">
    <property type="entry name" value="His_PPase_superfam"/>
</dbReference>
<keyword evidence="1" id="KW-0472">Membrane</keyword>
<dbReference type="EMBL" id="CACTIH010010503">
    <property type="protein sequence ID" value="CAA3033342.1"/>
    <property type="molecule type" value="Genomic_DNA"/>
</dbReference>
<evidence type="ECO:0000256" key="1">
    <source>
        <dbReference type="SAM" id="Phobius"/>
    </source>
</evidence>